<proteinExistence type="predicted"/>
<name>A0A6H2DRM5_9SPHN</name>
<organism evidence="1 2">
    <name type="scientific">Parasphingorhabdus halotolerans</name>
    <dbReference type="NCBI Taxonomy" id="2725558"/>
    <lineage>
        <taxon>Bacteria</taxon>
        <taxon>Pseudomonadati</taxon>
        <taxon>Pseudomonadota</taxon>
        <taxon>Alphaproteobacteria</taxon>
        <taxon>Sphingomonadales</taxon>
        <taxon>Sphingomonadaceae</taxon>
        <taxon>Parasphingorhabdus</taxon>
    </lineage>
</organism>
<dbReference type="Proteomes" id="UP000501600">
    <property type="component" value="Chromosome"/>
</dbReference>
<evidence type="ECO:0000313" key="2">
    <source>
        <dbReference type="Proteomes" id="UP000501600"/>
    </source>
</evidence>
<dbReference type="AlphaFoldDB" id="A0A6H2DRM5"/>
<keyword evidence="2" id="KW-1185">Reference proteome</keyword>
<protein>
    <submittedName>
        <fullName evidence="1">Uncharacterized protein</fullName>
    </submittedName>
</protein>
<dbReference type="RefSeq" id="WP_168820711.1">
    <property type="nucleotide sequence ID" value="NZ_CP051217.1"/>
</dbReference>
<evidence type="ECO:0000313" key="1">
    <source>
        <dbReference type="EMBL" id="QJB70411.1"/>
    </source>
</evidence>
<sequence>MSKFDPLIKSADANSRFDDSFARLRAVDSVVVLIADMAEKQGYSLNLPEREVLEAAYAKALRLAQKRFDSICDELAAMARSGAQALLQLKSAGRNNLGVAAQRLLLEIDKKSAELLRIVRH</sequence>
<dbReference type="EMBL" id="CP051217">
    <property type="protein sequence ID" value="QJB70411.1"/>
    <property type="molecule type" value="Genomic_DNA"/>
</dbReference>
<reference evidence="1 2" key="1">
    <citation type="submission" date="2020-04" db="EMBL/GenBank/DDBJ databases">
        <title>Genome sequence for Sphingorhabdus sp. strain M1.</title>
        <authorList>
            <person name="Park S.-J."/>
        </authorList>
    </citation>
    <scope>NUCLEOTIDE SEQUENCE [LARGE SCALE GENOMIC DNA]</scope>
    <source>
        <strain evidence="1 2">JK6</strain>
    </source>
</reference>
<dbReference type="KEGG" id="phao:HF685_15005"/>
<gene>
    <name evidence="1" type="ORF">HF685_15005</name>
</gene>
<accession>A0A6H2DRM5</accession>